<dbReference type="Proteomes" id="UP000033121">
    <property type="component" value="Unassembled WGS sequence"/>
</dbReference>
<dbReference type="RefSeq" id="WP_046369738.1">
    <property type="nucleotide sequence ID" value="NZ_BBWV01000002.1"/>
</dbReference>
<dbReference type="InterPro" id="IPR030890">
    <property type="entry name" value="LP_HExxH_w_TonB"/>
</dbReference>
<sequence>MKSVQYLFLLLIAGLAGLSSCKKDNVSGNADDIPGLGGDEWVNGPVDDWLFTNYTQVYNVDVKYKWSQTELSELNKFVVPVDEAQVIPVMTAIKDIWVTPYEQEAGGNFMKQYMPRFIILFGSPSYNSDGSFTLGQAEGEGRILLFDLNNFRSKGMPGYEPVDSLTVKEMFHTIEHEFGHTLHFNIMYPVEFKTITGGYTSNWNNNTNAQAREQGFISNYAMNGPDDDFVETIAFLLVEGQSWFQAMLATIESDEGRTKLQQKAAMVEDYYHNAWNINFRSLQTRTRAAIIAYTK</sequence>
<accession>A0A0E9N276</accession>
<dbReference type="Pfam" id="PF15890">
    <property type="entry name" value="Peptidase_Mx1"/>
    <property type="match status" value="1"/>
</dbReference>
<comment type="caution">
    <text evidence="1">The sequence shown here is derived from an EMBL/GenBank/DDBJ whole genome shotgun (WGS) entry which is preliminary data.</text>
</comment>
<dbReference type="Gene3D" id="3.40.390.70">
    <property type="match status" value="1"/>
</dbReference>
<protein>
    <recommendedName>
        <fullName evidence="3">Substrate import-associated zinc metallohydrolase lipoprotein</fullName>
    </recommendedName>
</protein>
<dbReference type="PROSITE" id="PS51257">
    <property type="entry name" value="PROKAR_LIPOPROTEIN"/>
    <property type="match status" value="1"/>
</dbReference>
<evidence type="ECO:0000313" key="1">
    <source>
        <dbReference type="EMBL" id="GAO43929.1"/>
    </source>
</evidence>
<reference evidence="1 2" key="1">
    <citation type="submission" date="2015-04" db="EMBL/GenBank/DDBJ databases">
        <title>Whole genome shotgun sequence of Flavihumibacter petaseus NBRC 106054.</title>
        <authorList>
            <person name="Miyazawa S."/>
            <person name="Hosoyama A."/>
            <person name="Hashimoto M."/>
            <person name="Noguchi M."/>
            <person name="Tsuchikane K."/>
            <person name="Ohji S."/>
            <person name="Yamazoe A."/>
            <person name="Ichikawa N."/>
            <person name="Kimura A."/>
            <person name="Fujita N."/>
        </authorList>
    </citation>
    <scope>NUCLEOTIDE SEQUENCE [LARGE SCALE GENOMIC DNA]</scope>
    <source>
        <strain evidence="1 2">NBRC 106054</strain>
    </source>
</reference>
<dbReference type="AlphaFoldDB" id="A0A0E9N276"/>
<dbReference type="OrthoDB" id="1113652at2"/>
<dbReference type="NCBIfam" id="TIGR04549">
    <property type="entry name" value="LP_HExxH_w_tonB"/>
    <property type="match status" value="1"/>
</dbReference>
<dbReference type="EMBL" id="BBWV01000002">
    <property type="protein sequence ID" value="GAO43929.1"/>
    <property type="molecule type" value="Genomic_DNA"/>
</dbReference>
<dbReference type="STRING" id="1220578.FPE01S_02_10350"/>
<evidence type="ECO:0008006" key="3">
    <source>
        <dbReference type="Google" id="ProtNLM"/>
    </source>
</evidence>
<name>A0A0E9N276_9BACT</name>
<gene>
    <name evidence="1" type="ORF">FPE01S_02_10350</name>
</gene>
<organism evidence="1 2">
    <name type="scientific">Flavihumibacter petaseus NBRC 106054</name>
    <dbReference type="NCBI Taxonomy" id="1220578"/>
    <lineage>
        <taxon>Bacteria</taxon>
        <taxon>Pseudomonadati</taxon>
        <taxon>Bacteroidota</taxon>
        <taxon>Chitinophagia</taxon>
        <taxon>Chitinophagales</taxon>
        <taxon>Chitinophagaceae</taxon>
        <taxon>Flavihumibacter</taxon>
    </lineage>
</organism>
<evidence type="ECO:0000313" key="2">
    <source>
        <dbReference type="Proteomes" id="UP000033121"/>
    </source>
</evidence>
<proteinExistence type="predicted"/>
<keyword evidence="2" id="KW-1185">Reference proteome</keyword>